<proteinExistence type="predicted"/>
<protein>
    <submittedName>
        <fullName evidence="1">Uncharacterized protein</fullName>
    </submittedName>
</protein>
<sequence length="112" mass="12122">GKLQRVAGGTSYEDVLRKAHVNLVAPGQRSAVTLGVLALVLAQVRVLRDVGEESIFLLRRREQHPLTGTSTRSDVREVDFVTAFRNVHQVVGLAVAVEIAAVDVRVAALDRA</sequence>
<accession>A0A699WYW4</accession>
<evidence type="ECO:0000313" key="1">
    <source>
        <dbReference type="EMBL" id="GFD51500.1"/>
    </source>
</evidence>
<dbReference type="AlphaFoldDB" id="A0A699WYW4"/>
<feature type="non-terminal residue" evidence="1">
    <location>
        <position position="112"/>
    </location>
</feature>
<reference evidence="1" key="1">
    <citation type="journal article" date="2019" name="Sci. Rep.">
        <title>Draft genome of Tanacetum cinerariifolium, the natural source of mosquito coil.</title>
        <authorList>
            <person name="Yamashiro T."/>
            <person name="Shiraishi A."/>
            <person name="Satake H."/>
            <person name="Nakayama K."/>
        </authorList>
    </citation>
    <scope>NUCLEOTIDE SEQUENCE</scope>
</reference>
<organism evidence="1">
    <name type="scientific">Tanacetum cinerariifolium</name>
    <name type="common">Dalmatian daisy</name>
    <name type="synonym">Chrysanthemum cinerariifolium</name>
    <dbReference type="NCBI Taxonomy" id="118510"/>
    <lineage>
        <taxon>Eukaryota</taxon>
        <taxon>Viridiplantae</taxon>
        <taxon>Streptophyta</taxon>
        <taxon>Embryophyta</taxon>
        <taxon>Tracheophyta</taxon>
        <taxon>Spermatophyta</taxon>
        <taxon>Magnoliopsida</taxon>
        <taxon>eudicotyledons</taxon>
        <taxon>Gunneridae</taxon>
        <taxon>Pentapetalae</taxon>
        <taxon>asterids</taxon>
        <taxon>campanulids</taxon>
        <taxon>Asterales</taxon>
        <taxon>Asteraceae</taxon>
        <taxon>Asteroideae</taxon>
        <taxon>Anthemideae</taxon>
        <taxon>Anthemidinae</taxon>
        <taxon>Tanacetum</taxon>
    </lineage>
</organism>
<feature type="non-terminal residue" evidence="1">
    <location>
        <position position="1"/>
    </location>
</feature>
<name>A0A699WYW4_TANCI</name>
<dbReference type="EMBL" id="BKCJ011771078">
    <property type="protein sequence ID" value="GFD51500.1"/>
    <property type="molecule type" value="Genomic_DNA"/>
</dbReference>
<comment type="caution">
    <text evidence="1">The sequence shown here is derived from an EMBL/GenBank/DDBJ whole genome shotgun (WGS) entry which is preliminary data.</text>
</comment>
<gene>
    <name evidence="1" type="ORF">Tci_923469</name>
</gene>